<reference evidence="2 3" key="1">
    <citation type="submission" date="2017-03" db="EMBL/GenBank/DDBJ databases">
        <title>WGS assembly of Porphyra umbilicalis.</title>
        <authorList>
            <person name="Brawley S.H."/>
            <person name="Blouin N.A."/>
            <person name="Ficko-Blean E."/>
            <person name="Wheeler G.L."/>
            <person name="Lohr M."/>
            <person name="Goodson H.V."/>
            <person name="Jenkins J.W."/>
            <person name="Blaby-Haas C.E."/>
            <person name="Helliwell K.E."/>
            <person name="Chan C."/>
            <person name="Marriage T."/>
            <person name="Bhattacharya D."/>
            <person name="Klein A.S."/>
            <person name="Badis Y."/>
            <person name="Brodie J."/>
            <person name="Cao Y."/>
            <person name="Collen J."/>
            <person name="Dittami S.M."/>
            <person name="Gachon C.M."/>
            <person name="Green B.R."/>
            <person name="Karpowicz S."/>
            <person name="Kim J.W."/>
            <person name="Kudahl U."/>
            <person name="Lin S."/>
            <person name="Michel G."/>
            <person name="Mittag M."/>
            <person name="Olson B.J."/>
            <person name="Pangilinan J."/>
            <person name="Peng Y."/>
            <person name="Qiu H."/>
            <person name="Shu S."/>
            <person name="Singer J.T."/>
            <person name="Smith A.G."/>
            <person name="Sprecher B.N."/>
            <person name="Wagner V."/>
            <person name="Wang W."/>
            <person name="Wang Z.-Y."/>
            <person name="Yan J."/>
            <person name="Yarish C."/>
            <person name="Zoeuner-Riek S."/>
            <person name="Zhuang Y."/>
            <person name="Zou Y."/>
            <person name="Lindquist E.A."/>
            <person name="Grimwood J."/>
            <person name="Barry K."/>
            <person name="Rokhsar D.S."/>
            <person name="Schmutz J."/>
            <person name="Stiller J.W."/>
            <person name="Grossman A.R."/>
            <person name="Prochnik S.E."/>
        </authorList>
    </citation>
    <scope>NUCLEOTIDE SEQUENCE [LARGE SCALE GENOMIC DNA]</scope>
    <source>
        <strain evidence="2">4086291</strain>
    </source>
</reference>
<gene>
    <name evidence="2" type="ORF">BU14_0742s0007</name>
</gene>
<proteinExistence type="predicted"/>
<feature type="region of interest" description="Disordered" evidence="1">
    <location>
        <begin position="128"/>
        <end position="147"/>
    </location>
</feature>
<organism evidence="2 3">
    <name type="scientific">Porphyra umbilicalis</name>
    <name type="common">Purple laver</name>
    <name type="synonym">Red alga</name>
    <dbReference type="NCBI Taxonomy" id="2786"/>
    <lineage>
        <taxon>Eukaryota</taxon>
        <taxon>Rhodophyta</taxon>
        <taxon>Bangiophyceae</taxon>
        <taxon>Bangiales</taxon>
        <taxon>Bangiaceae</taxon>
        <taxon>Porphyra</taxon>
    </lineage>
</organism>
<accession>A0A1X6NPR4</accession>
<feature type="compositionally biased region" description="Low complexity" evidence="1">
    <location>
        <begin position="69"/>
        <end position="81"/>
    </location>
</feature>
<evidence type="ECO:0000313" key="3">
    <source>
        <dbReference type="Proteomes" id="UP000218209"/>
    </source>
</evidence>
<feature type="compositionally biased region" description="Low complexity" evidence="1">
    <location>
        <begin position="128"/>
        <end position="139"/>
    </location>
</feature>
<protein>
    <submittedName>
        <fullName evidence="2">Uncharacterized protein</fullName>
    </submittedName>
</protein>
<dbReference type="Proteomes" id="UP000218209">
    <property type="component" value="Unassembled WGS sequence"/>
</dbReference>
<dbReference type="EMBL" id="KV919250">
    <property type="protein sequence ID" value="OSX70486.1"/>
    <property type="molecule type" value="Genomic_DNA"/>
</dbReference>
<keyword evidence="3" id="KW-1185">Reference proteome</keyword>
<feature type="compositionally biased region" description="Low complexity" evidence="1">
    <location>
        <begin position="106"/>
        <end position="115"/>
    </location>
</feature>
<evidence type="ECO:0000313" key="2">
    <source>
        <dbReference type="EMBL" id="OSX70486.1"/>
    </source>
</evidence>
<feature type="region of interest" description="Disordered" evidence="1">
    <location>
        <begin position="1"/>
        <end position="119"/>
    </location>
</feature>
<dbReference type="AlphaFoldDB" id="A0A1X6NPR4"/>
<feature type="compositionally biased region" description="Low complexity" evidence="1">
    <location>
        <begin position="1"/>
        <end position="19"/>
    </location>
</feature>
<name>A0A1X6NPR4_PORUM</name>
<evidence type="ECO:0000256" key="1">
    <source>
        <dbReference type="SAM" id="MobiDB-lite"/>
    </source>
</evidence>
<sequence length="147" mass="14797">MDAATRTPTGRTAGRRGAPLVLAGTVHTQVSTRAGTRAAAGVPPPGCPPPPPHPRRGVQPPPPPKARAAKAPAARPGARPPRAGRPARRSQERSPLVARGRPPPARTGRLPGRPASLAGGCPLAVAAAAAAAADANPHRPAARHRRG</sequence>
<feature type="compositionally biased region" description="Pro residues" evidence="1">
    <location>
        <begin position="42"/>
        <end position="52"/>
    </location>
</feature>